<dbReference type="SUPFAM" id="SSF56487">
    <property type="entry name" value="SRCR-like"/>
    <property type="match status" value="1"/>
</dbReference>
<dbReference type="AlphaFoldDB" id="A0A0B7C740"/>
<dbReference type="PANTHER" id="PTHR19331">
    <property type="entry name" value="SCAVENGER RECEPTOR DOMAIN-CONTAINING"/>
    <property type="match status" value="1"/>
</dbReference>
<evidence type="ECO:0000259" key="5">
    <source>
        <dbReference type="PROSITE" id="PS50287"/>
    </source>
</evidence>
<keyword evidence="1" id="KW-0732">Signal</keyword>
<feature type="domain" description="SRCR" evidence="5">
    <location>
        <begin position="1"/>
        <end position="74"/>
    </location>
</feature>
<feature type="non-terminal residue" evidence="6">
    <location>
        <position position="77"/>
    </location>
</feature>
<comment type="caution">
    <text evidence="4">Lacks conserved residue(s) required for the propagation of feature annotation.</text>
</comment>
<feature type="disulfide bond" evidence="4">
    <location>
        <begin position="40"/>
        <end position="50"/>
    </location>
</feature>
<dbReference type="InterPro" id="IPR036772">
    <property type="entry name" value="SRCR-like_dom_sf"/>
</dbReference>
<accession>A0A0B7C740</accession>
<keyword evidence="2" id="KW-0677">Repeat</keyword>
<proteinExistence type="predicted"/>
<dbReference type="GO" id="GO:0016020">
    <property type="term" value="C:membrane"/>
    <property type="evidence" value="ECO:0007669"/>
    <property type="project" value="InterPro"/>
</dbReference>
<evidence type="ECO:0000256" key="1">
    <source>
        <dbReference type="ARBA" id="ARBA00022729"/>
    </source>
</evidence>
<reference evidence="6" key="1">
    <citation type="submission" date="2014-12" db="EMBL/GenBank/DDBJ databases">
        <title>Insight into the proteome of Arion vulgaris.</title>
        <authorList>
            <person name="Aradska J."/>
            <person name="Bulat T."/>
            <person name="Smidak R."/>
            <person name="Sarate P."/>
            <person name="Gangsoo J."/>
            <person name="Sialana F."/>
            <person name="Bilban M."/>
            <person name="Lubec G."/>
        </authorList>
    </citation>
    <scope>NUCLEOTIDE SEQUENCE</scope>
    <source>
        <tissue evidence="6">Skin</tissue>
    </source>
</reference>
<dbReference type="Gene3D" id="3.10.250.10">
    <property type="entry name" value="SRCR-like domain"/>
    <property type="match status" value="1"/>
</dbReference>
<evidence type="ECO:0000256" key="4">
    <source>
        <dbReference type="PROSITE-ProRule" id="PRU00196"/>
    </source>
</evidence>
<dbReference type="SMART" id="SM00202">
    <property type="entry name" value="SR"/>
    <property type="match status" value="1"/>
</dbReference>
<evidence type="ECO:0000256" key="3">
    <source>
        <dbReference type="ARBA" id="ARBA00023157"/>
    </source>
</evidence>
<evidence type="ECO:0000313" key="6">
    <source>
        <dbReference type="EMBL" id="CEL00371.1"/>
    </source>
</evidence>
<protein>
    <recommendedName>
        <fullName evidence="5">SRCR domain-containing protein</fullName>
    </recommendedName>
</protein>
<organism evidence="6">
    <name type="scientific">Arion vulgaris</name>
    <dbReference type="NCBI Taxonomy" id="1028688"/>
    <lineage>
        <taxon>Eukaryota</taxon>
        <taxon>Metazoa</taxon>
        <taxon>Spiralia</taxon>
        <taxon>Lophotrochozoa</taxon>
        <taxon>Mollusca</taxon>
        <taxon>Gastropoda</taxon>
        <taxon>Heterobranchia</taxon>
        <taxon>Euthyneura</taxon>
        <taxon>Panpulmonata</taxon>
        <taxon>Eupulmonata</taxon>
        <taxon>Stylommatophora</taxon>
        <taxon>Helicina</taxon>
        <taxon>Arionoidea</taxon>
        <taxon>Arionidae</taxon>
        <taxon>Arion</taxon>
    </lineage>
</organism>
<sequence>VYSLEATVACKELGFRGGQLMPPGIFGSSSGPVWLHGIKCNGSESRIKECQLERADKEMTNCLTHMYDVGLECFLSV</sequence>
<dbReference type="InterPro" id="IPR001190">
    <property type="entry name" value="SRCR"/>
</dbReference>
<feature type="non-terminal residue" evidence="6">
    <location>
        <position position="1"/>
    </location>
</feature>
<dbReference type="EMBL" id="HACG01053500">
    <property type="protein sequence ID" value="CEL00371.1"/>
    <property type="molecule type" value="Transcribed_RNA"/>
</dbReference>
<keyword evidence="3 4" id="KW-1015">Disulfide bond</keyword>
<name>A0A0B7C740_9EUPU</name>
<dbReference type="Pfam" id="PF00530">
    <property type="entry name" value="SRCR"/>
    <property type="match status" value="1"/>
</dbReference>
<evidence type="ECO:0000256" key="2">
    <source>
        <dbReference type="ARBA" id="ARBA00022737"/>
    </source>
</evidence>
<gene>
    <name evidence="6" type="primary">ORF223539</name>
</gene>
<dbReference type="PROSITE" id="PS50287">
    <property type="entry name" value="SRCR_2"/>
    <property type="match status" value="1"/>
</dbReference>